<organism evidence="1 2">
    <name type="scientific">Pinctada imbricata</name>
    <name type="common">Atlantic pearl-oyster</name>
    <name type="synonym">Pinctada martensii</name>
    <dbReference type="NCBI Taxonomy" id="66713"/>
    <lineage>
        <taxon>Eukaryota</taxon>
        <taxon>Metazoa</taxon>
        <taxon>Spiralia</taxon>
        <taxon>Lophotrochozoa</taxon>
        <taxon>Mollusca</taxon>
        <taxon>Bivalvia</taxon>
        <taxon>Autobranchia</taxon>
        <taxon>Pteriomorphia</taxon>
        <taxon>Pterioida</taxon>
        <taxon>Pterioidea</taxon>
        <taxon>Pteriidae</taxon>
        <taxon>Pinctada</taxon>
    </lineage>
</organism>
<dbReference type="EMBL" id="VSWD01000004">
    <property type="protein sequence ID" value="KAK3104401.1"/>
    <property type="molecule type" value="Genomic_DNA"/>
</dbReference>
<accession>A0AA88YS23</accession>
<gene>
    <name evidence="1" type="ORF">FSP39_001260</name>
</gene>
<evidence type="ECO:0000313" key="2">
    <source>
        <dbReference type="Proteomes" id="UP001186944"/>
    </source>
</evidence>
<keyword evidence="2" id="KW-1185">Reference proteome</keyword>
<protein>
    <submittedName>
        <fullName evidence="1">Uncharacterized protein</fullName>
    </submittedName>
</protein>
<reference evidence="1" key="1">
    <citation type="submission" date="2019-08" db="EMBL/GenBank/DDBJ databases">
        <title>The improved chromosome-level genome for the pearl oyster Pinctada fucata martensii using PacBio sequencing and Hi-C.</title>
        <authorList>
            <person name="Zheng Z."/>
        </authorList>
    </citation>
    <scope>NUCLEOTIDE SEQUENCE</scope>
    <source>
        <strain evidence="1">ZZ-2019</strain>
        <tissue evidence="1">Adductor muscle</tissue>
    </source>
</reference>
<evidence type="ECO:0000313" key="1">
    <source>
        <dbReference type="EMBL" id="KAK3104401.1"/>
    </source>
</evidence>
<dbReference type="Proteomes" id="UP001186944">
    <property type="component" value="Unassembled WGS sequence"/>
</dbReference>
<dbReference type="AlphaFoldDB" id="A0AA88YS23"/>
<proteinExistence type="predicted"/>
<comment type="caution">
    <text evidence="1">The sequence shown here is derived from an EMBL/GenBank/DDBJ whole genome shotgun (WGS) entry which is preliminary data.</text>
</comment>
<sequence>MPDWRLRQVSLENLTKPEDFIQSSKMDSFNLQACVEVENMLYIEVFSLLSKYEKEPSIELRDRILLISDNGLQFLEDEDEFSRLFWRRMFLIRMTYCLFGLSMKFQRIPGCYIDHESIHRGKRYLAEIDKCWDGIESRRKIWYYVARARQYELECDMRSMETAIWFVDQAIDLATKGNFSEINFAIDYKNGLLSQMGNLEADECVRDNISCSSSYLFSKDACETEDRSSVLKTEQKSWQSHDSEMDENNDDPEIFDENKSMRWDLHATDSTFFNKKTKSYLESLVQETKGRESILYSLERSNVDTDSFKSDLDSCISSRKGGIEHEDSDQIDSIHLSSGLFLDDEFQSLDSNITMSKDQKCLPKENEFLCLNFLSFDSIALSEDRNQKMTLNESKSIHPSAVQYSSICDNDPVENSFEYDFDYIRIKLQNLTSEIKSIFSYQLLDRKE</sequence>
<name>A0AA88YS23_PINIB</name>